<protein>
    <submittedName>
        <fullName evidence="2">Uncharacterized protein</fullName>
    </submittedName>
</protein>
<dbReference type="AlphaFoldDB" id="A0A166MCT7"/>
<dbReference type="Proteomes" id="UP000076532">
    <property type="component" value="Unassembled WGS sequence"/>
</dbReference>
<accession>A0A166MCT7</accession>
<proteinExistence type="predicted"/>
<evidence type="ECO:0000313" key="2">
    <source>
        <dbReference type="EMBL" id="KZP23868.1"/>
    </source>
</evidence>
<evidence type="ECO:0000256" key="1">
    <source>
        <dbReference type="SAM" id="MobiDB-lite"/>
    </source>
</evidence>
<feature type="compositionally biased region" description="Polar residues" evidence="1">
    <location>
        <begin position="57"/>
        <end position="85"/>
    </location>
</feature>
<feature type="region of interest" description="Disordered" evidence="1">
    <location>
        <begin position="22"/>
        <end position="126"/>
    </location>
</feature>
<organism evidence="2 3">
    <name type="scientific">Athelia psychrophila</name>
    <dbReference type="NCBI Taxonomy" id="1759441"/>
    <lineage>
        <taxon>Eukaryota</taxon>
        <taxon>Fungi</taxon>
        <taxon>Dikarya</taxon>
        <taxon>Basidiomycota</taxon>
        <taxon>Agaricomycotina</taxon>
        <taxon>Agaricomycetes</taxon>
        <taxon>Agaricomycetidae</taxon>
        <taxon>Atheliales</taxon>
        <taxon>Atheliaceae</taxon>
        <taxon>Athelia</taxon>
    </lineage>
</organism>
<dbReference type="EMBL" id="KV417530">
    <property type="protein sequence ID" value="KZP23868.1"/>
    <property type="molecule type" value="Genomic_DNA"/>
</dbReference>
<keyword evidence="3" id="KW-1185">Reference proteome</keyword>
<reference evidence="2 3" key="1">
    <citation type="journal article" date="2016" name="Mol. Biol. Evol.">
        <title>Comparative Genomics of Early-Diverging Mushroom-Forming Fungi Provides Insights into the Origins of Lignocellulose Decay Capabilities.</title>
        <authorList>
            <person name="Nagy L.G."/>
            <person name="Riley R."/>
            <person name="Tritt A."/>
            <person name="Adam C."/>
            <person name="Daum C."/>
            <person name="Floudas D."/>
            <person name="Sun H."/>
            <person name="Yadav J.S."/>
            <person name="Pangilinan J."/>
            <person name="Larsson K.H."/>
            <person name="Matsuura K."/>
            <person name="Barry K."/>
            <person name="Labutti K."/>
            <person name="Kuo R."/>
            <person name="Ohm R.A."/>
            <person name="Bhattacharya S.S."/>
            <person name="Shirouzu T."/>
            <person name="Yoshinaga Y."/>
            <person name="Martin F.M."/>
            <person name="Grigoriev I.V."/>
            <person name="Hibbett D.S."/>
        </authorList>
    </citation>
    <scope>NUCLEOTIDE SEQUENCE [LARGE SCALE GENOMIC DNA]</scope>
    <source>
        <strain evidence="2 3">CBS 109695</strain>
    </source>
</reference>
<evidence type="ECO:0000313" key="3">
    <source>
        <dbReference type="Proteomes" id="UP000076532"/>
    </source>
</evidence>
<gene>
    <name evidence="2" type="ORF">FIBSPDRAFT_858025</name>
</gene>
<sequence>MSDMCDFLLQCCCWYKNKRKEDEDDLDSMQDDGVGDHTAFNWTPQGGPVDAQDATRARSTSQPLAVGQMESQPLADTNTRTSQSRAFFPEEDAPFAPRPTPDQLPAYDSEPHDFPPRQSRASNPRQ</sequence>
<name>A0A166MCT7_9AGAM</name>